<evidence type="ECO:0000256" key="6">
    <source>
        <dbReference type="ARBA" id="ARBA00022989"/>
    </source>
</evidence>
<evidence type="ECO:0000256" key="3">
    <source>
        <dbReference type="ARBA" id="ARBA00011738"/>
    </source>
</evidence>
<organism evidence="10 11">
    <name type="scientific">Eragrostis curvula</name>
    <name type="common">weeping love grass</name>
    <dbReference type="NCBI Taxonomy" id="38414"/>
    <lineage>
        <taxon>Eukaryota</taxon>
        <taxon>Viridiplantae</taxon>
        <taxon>Streptophyta</taxon>
        <taxon>Embryophyta</taxon>
        <taxon>Tracheophyta</taxon>
        <taxon>Spermatophyta</taxon>
        <taxon>Magnoliopsida</taxon>
        <taxon>Liliopsida</taxon>
        <taxon>Poales</taxon>
        <taxon>Poaceae</taxon>
        <taxon>PACMAD clade</taxon>
        <taxon>Chloridoideae</taxon>
        <taxon>Eragrostideae</taxon>
        <taxon>Eragrostidinae</taxon>
        <taxon>Eragrostis</taxon>
    </lineage>
</organism>
<proteinExistence type="inferred from homology"/>
<feature type="transmembrane region" description="Helical" evidence="9">
    <location>
        <begin position="275"/>
        <end position="295"/>
    </location>
</feature>
<name>A0A5J9T8L0_9POAL</name>
<keyword evidence="7 9" id="KW-0472">Membrane</keyword>
<keyword evidence="9" id="KW-0406">Ion transport</keyword>
<dbReference type="Proteomes" id="UP000324897">
    <property type="component" value="Chromosome 3"/>
</dbReference>
<evidence type="ECO:0000256" key="8">
    <source>
        <dbReference type="ARBA" id="ARBA00025284"/>
    </source>
</evidence>
<dbReference type="SUPFAM" id="SSF103481">
    <property type="entry name" value="Multidrug resistance efflux transporter EmrE"/>
    <property type="match status" value="1"/>
</dbReference>
<feature type="transmembrane region" description="Helical" evidence="9">
    <location>
        <begin position="302"/>
        <end position="320"/>
    </location>
</feature>
<gene>
    <name evidence="10" type="ORF">EJB05_40950</name>
</gene>
<sequence>MMEVSDNTKGLALAVASSAFIGVSFILKKIGLLRAGKCGVRAGGGGHTYLGEPLWWAGMTTMLLGEVANFVAYVFAPAVLVTPLGALSIIVSSVLAHFVLKERLEKLGVLGCVSCIVGSVVVVMHAPEEHMAKSVEEIWNLATQPGFLAYAATALLLVASLVIFFEPRYGQTNILIYLGICSSMGSLTVVSIKAVGVAIKLTLDGMNQVAYPYTWLFVMVAVICGVSQINYLNKALDTFNLAIVSPIYYVMFTTLTIVASGIMFKDWAGQSISSIVAELCGLITILSGTVLLHAAEEGATNSAGILIQLIFLVLPTYALLPWPLDKGSISWCISLSSDNLLKNVEEDYFTALQSPPAAV</sequence>
<comment type="subunit">
    <text evidence="3 9">Homodimer.</text>
</comment>
<feature type="transmembrane region" description="Helical" evidence="9">
    <location>
        <begin position="81"/>
        <end position="100"/>
    </location>
</feature>
<keyword evidence="11" id="KW-1185">Reference proteome</keyword>
<keyword evidence="5 9" id="KW-0967">Endosome</keyword>
<feature type="transmembrane region" description="Helical" evidence="9">
    <location>
        <begin position="239"/>
        <end position="263"/>
    </location>
</feature>
<evidence type="ECO:0000256" key="7">
    <source>
        <dbReference type="ARBA" id="ARBA00023136"/>
    </source>
</evidence>
<feature type="transmembrane region" description="Helical" evidence="9">
    <location>
        <begin position="12"/>
        <end position="33"/>
    </location>
</feature>
<dbReference type="GO" id="GO:0005769">
    <property type="term" value="C:early endosome"/>
    <property type="evidence" value="ECO:0007669"/>
    <property type="project" value="UniProtKB-SubCell"/>
</dbReference>
<keyword evidence="9" id="KW-0813">Transport</keyword>
<dbReference type="EMBL" id="RWGY01000039">
    <property type="protein sequence ID" value="TVU07587.1"/>
    <property type="molecule type" value="Genomic_DNA"/>
</dbReference>
<reference evidence="10 11" key="1">
    <citation type="journal article" date="2019" name="Sci. Rep.">
        <title>A high-quality genome of Eragrostis curvula grass provides insights into Poaceae evolution and supports new strategies to enhance forage quality.</title>
        <authorList>
            <person name="Carballo J."/>
            <person name="Santos B.A.C.M."/>
            <person name="Zappacosta D."/>
            <person name="Garbus I."/>
            <person name="Selva J.P."/>
            <person name="Gallo C.A."/>
            <person name="Diaz A."/>
            <person name="Albertini E."/>
            <person name="Caccamo M."/>
            <person name="Echenique V."/>
        </authorList>
    </citation>
    <scope>NUCLEOTIDE SEQUENCE [LARGE SCALE GENOMIC DNA]</scope>
    <source>
        <strain evidence="11">cv. Victoria</strain>
        <tissue evidence="10">Leaf</tissue>
    </source>
</reference>
<feature type="transmembrane region" description="Helical" evidence="9">
    <location>
        <begin position="147"/>
        <end position="165"/>
    </location>
</feature>
<dbReference type="PANTHER" id="PTHR12570:SF11">
    <property type="entry name" value="MAGNESIUM TRANSPORTER NIPA6-RELATED"/>
    <property type="match status" value="1"/>
</dbReference>
<feature type="transmembrane region" description="Helical" evidence="9">
    <location>
        <begin position="107"/>
        <end position="127"/>
    </location>
</feature>
<dbReference type="Pfam" id="PF05653">
    <property type="entry name" value="Mg_trans_NIPA"/>
    <property type="match status" value="1"/>
</dbReference>
<evidence type="ECO:0000256" key="4">
    <source>
        <dbReference type="ARBA" id="ARBA00022692"/>
    </source>
</evidence>
<keyword evidence="9" id="KW-1003">Cell membrane</keyword>
<keyword evidence="4 9" id="KW-0812">Transmembrane</keyword>
<dbReference type="Gramene" id="TVU07587">
    <property type="protein sequence ID" value="TVU07587"/>
    <property type="gene ID" value="EJB05_40950"/>
</dbReference>
<keyword evidence="9" id="KW-0460">Magnesium</keyword>
<protein>
    <recommendedName>
        <fullName evidence="9">Probable magnesium transporter</fullName>
    </recommendedName>
</protein>
<evidence type="ECO:0000313" key="10">
    <source>
        <dbReference type="EMBL" id="TVU07587.1"/>
    </source>
</evidence>
<evidence type="ECO:0000313" key="11">
    <source>
        <dbReference type="Proteomes" id="UP000324897"/>
    </source>
</evidence>
<evidence type="ECO:0000256" key="5">
    <source>
        <dbReference type="ARBA" id="ARBA00022753"/>
    </source>
</evidence>
<dbReference type="AlphaFoldDB" id="A0A5J9T8L0"/>
<comment type="function">
    <text evidence="8 9">Acts as a Mg(2+) transporter. Can also transport other divalent cations such as Fe(2+), Sr(2+), Ba(2+), Mn(2+) and Co(2+) but to a much less extent than Mg(2+).</text>
</comment>
<keyword evidence="6 9" id="KW-1133">Transmembrane helix</keyword>
<comment type="caution">
    <text evidence="10">The sequence shown here is derived from an EMBL/GenBank/DDBJ whole genome shotgun (WGS) entry which is preliminary data.</text>
</comment>
<dbReference type="OrthoDB" id="6428174at2759"/>
<accession>A0A5J9T8L0</accession>
<comment type="similarity">
    <text evidence="2 9">Belongs to the NIPA (TC 2.A.7) family.</text>
</comment>
<evidence type="ECO:0000256" key="2">
    <source>
        <dbReference type="ARBA" id="ARBA00007001"/>
    </source>
</evidence>
<dbReference type="GO" id="GO:0005886">
    <property type="term" value="C:plasma membrane"/>
    <property type="evidence" value="ECO:0007669"/>
    <property type="project" value="UniProtKB-SubCell"/>
</dbReference>
<dbReference type="InterPro" id="IPR008521">
    <property type="entry name" value="Mg_trans_NIPA"/>
</dbReference>
<feature type="transmembrane region" description="Helical" evidence="9">
    <location>
        <begin position="54"/>
        <end position="75"/>
    </location>
</feature>
<evidence type="ECO:0000256" key="9">
    <source>
        <dbReference type="RuleBase" id="RU363078"/>
    </source>
</evidence>
<dbReference type="GO" id="GO:0015095">
    <property type="term" value="F:magnesium ion transmembrane transporter activity"/>
    <property type="evidence" value="ECO:0007669"/>
    <property type="project" value="UniProtKB-UniRule"/>
</dbReference>
<feature type="transmembrane region" description="Helical" evidence="9">
    <location>
        <begin position="174"/>
        <end position="199"/>
    </location>
</feature>
<dbReference type="PANTHER" id="PTHR12570">
    <property type="match status" value="1"/>
</dbReference>
<feature type="transmembrane region" description="Helical" evidence="9">
    <location>
        <begin position="211"/>
        <end position="232"/>
    </location>
</feature>
<dbReference type="InterPro" id="IPR037185">
    <property type="entry name" value="EmrE-like"/>
</dbReference>
<comment type="subcellular location">
    <subcellularLocation>
        <location evidence="9">Cell membrane</location>
        <topology evidence="9">Multi-pass membrane protein</topology>
    </subcellularLocation>
    <subcellularLocation>
        <location evidence="9">Early endosome</location>
    </subcellularLocation>
    <subcellularLocation>
        <location evidence="1">Membrane</location>
        <topology evidence="1">Multi-pass membrane protein</topology>
    </subcellularLocation>
</comment>
<evidence type="ECO:0000256" key="1">
    <source>
        <dbReference type="ARBA" id="ARBA00004141"/>
    </source>
</evidence>